<name>A0ABW1YEJ5_9DEIO</name>
<keyword evidence="2" id="KW-1185">Reference proteome</keyword>
<protein>
    <submittedName>
        <fullName evidence="1">Uncharacterized protein</fullName>
    </submittedName>
</protein>
<dbReference type="EMBL" id="JBHSWD010000001">
    <property type="protein sequence ID" value="MFC6591677.1"/>
    <property type="molecule type" value="Genomic_DNA"/>
</dbReference>
<evidence type="ECO:0000313" key="2">
    <source>
        <dbReference type="Proteomes" id="UP001596297"/>
    </source>
</evidence>
<comment type="caution">
    <text evidence="1">The sequence shown here is derived from an EMBL/GenBank/DDBJ whole genome shotgun (WGS) entry which is preliminary data.</text>
</comment>
<accession>A0ABW1YEJ5</accession>
<organism evidence="1 2">
    <name type="scientific">Deinococcus lacus</name>
    <dbReference type="NCBI Taxonomy" id="392561"/>
    <lineage>
        <taxon>Bacteria</taxon>
        <taxon>Thermotogati</taxon>
        <taxon>Deinococcota</taxon>
        <taxon>Deinococci</taxon>
        <taxon>Deinococcales</taxon>
        <taxon>Deinococcaceae</taxon>
        <taxon>Deinococcus</taxon>
    </lineage>
</organism>
<gene>
    <name evidence="1" type="ORF">ACFP81_06405</name>
</gene>
<proteinExistence type="predicted"/>
<reference evidence="2" key="1">
    <citation type="journal article" date="2019" name="Int. J. Syst. Evol. Microbiol.">
        <title>The Global Catalogue of Microorganisms (GCM) 10K type strain sequencing project: providing services to taxonomists for standard genome sequencing and annotation.</title>
        <authorList>
            <consortium name="The Broad Institute Genomics Platform"/>
            <consortium name="The Broad Institute Genome Sequencing Center for Infectious Disease"/>
            <person name="Wu L."/>
            <person name="Ma J."/>
        </authorList>
    </citation>
    <scope>NUCLEOTIDE SEQUENCE [LARGE SCALE GENOMIC DNA]</scope>
    <source>
        <strain evidence="2">CGMCC 1.15772</strain>
    </source>
</reference>
<sequence>MKQYKVKQDFSDAVTGAMVRAGDTITATDARAEELRAGGVINVTPVAVGPEPEAATEPASTTKKK</sequence>
<dbReference type="Proteomes" id="UP001596297">
    <property type="component" value="Unassembled WGS sequence"/>
</dbReference>
<evidence type="ECO:0000313" key="1">
    <source>
        <dbReference type="EMBL" id="MFC6591677.1"/>
    </source>
</evidence>
<dbReference type="RefSeq" id="WP_380082683.1">
    <property type="nucleotide sequence ID" value="NZ_JBHSWD010000001.1"/>
</dbReference>